<comment type="caution">
    <text evidence="1">The sequence shown here is derived from an EMBL/GenBank/DDBJ whole genome shotgun (WGS) entry which is preliminary data.</text>
</comment>
<dbReference type="Proteomes" id="UP000238655">
    <property type="component" value="Chromosome 1"/>
</dbReference>
<proteinExistence type="predicted"/>
<dbReference type="AlphaFoldDB" id="A0A2S5DRP0"/>
<reference evidence="1 2" key="1">
    <citation type="submission" date="2018-01" db="EMBL/GenBank/DDBJ databases">
        <title>Successful Treatment of Persistent Burkholderia cepacia Bacteremia with Ceftazidime-Avibactam.</title>
        <authorList>
            <person name="Tamma P."/>
            <person name="Fan Y."/>
            <person name="Bergman Y."/>
            <person name="Sick-Samuels A."/>
            <person name="Hsu A."/>
            <person name="Timp W."/>
            <person name="Simner P."/>
        </authorList>
    </citation>
    <scope>NUCLEOTIDE SEQUENCE [LARGE SCALE GENOMIC DNA]</scope>
    <source>
        <strain evidence="1 2">170816</strain>
    </source>
</reference>
<dbReference type="RefSeq" id="WP_105749865.1">
    <property type="nucleotide sequence ID" value="NZ_CM009575.1"/>
</dbReference>
<name>A0A2S5DRP0_9BURK</name>
<accession>A0A2S5DRP0</accession>
<evidence type="ECO:0000313" key="2">
    <source>
        <dbReference type="Proteomes" id="UP000238655"/>
    </source>
</evidence>
<evidence type="ECO:0000313" key="1">
    <source>
        <dbReference type="EMBL" id="POZ81733.1"/>
    </source>
</evidence>
<protein>
    <submittedName>
        <fullName evidence="1">Uncharacterized protein</fullName>
    </submittedName>
</protein>
<organism evidence="1 2">
    <name type="scientific">Burkholderia contaminans</name>
    <dbReference type="NCBI Taxonomy" id="488447"/>
    <lineage>
        <taxon>Bacteria</taxon>
        <taxon>Pseudomonadati</taxon>
        <taxon>Pseudomonadota</taxon>
        <taxon>Betaproteobacteria</taxon>
        <taxon>Burkholderiales</taxon>
        <taxon>Burkholderiaceae</taxon>
        <taxon>Burkholderia</taxon>
        <taxon>Burkholderia cepacia complex</taxon>
    </lineage>
</organism>
<dbReference type="EMBL" id="PQVP01000002">
    <property type="protein sequence ID" value="POZ81733.1"/>
    <property type="molecule type" value="Genomic_DNA"/>
</dbReference>
<sequence length="60" mass="6475">MNFEDGTQRTAEPPMWALISDLESLADHARSKDTELLIKALSLHAKIIAAALRTAGGDRG</sequence>
<gene>
    <name evidence="1" type="ORF">C3743_15580</name>
</gene>